<evidence type="ECO:0000256" key="5">
    <source>
        <dbReference type="ARBA" id="ARBA00023136"/>
    </source>
</evidence>
<feature type="transmembrane region" description="Helical" evidence="6">
    <location>
        <begin position="344"/>
        <end position="365"/>
    </location>
</feature>
<feature type="transmembrane region" description="Helical" evidence="6">
    <location>
        <begin position="371"/>
        <end position="390"/>
    </location>
</feature>
<dbReference type="PANTHER" id="PTHR23513">
    <property type="entry name" value="INTEGRAL MEMBRANE EFFLUX PROTEIN-RELATED"/>
    <property type="match status" value="1"/>
</dbReference>
<reference evidence="8 9" key="1">
    <citation type="submission" date="2020-07" db="EMBL/GenBank/DDBJ databases">
        <title>Sequencing the genomes of 1000 actinobacteria strains.</title>
        <authorList>
            <person name="Klenk H.-P."/>
        </authorList>
    </citation>
    <scope>NUCLEOTIDE SEQUENCE [LARGE SCALE GENOMIC DNA]</scope>
    <source>
        <strain evidence="8 9">DSM 22083</strain>
    </source>
</reference>
<comment type="caution">
    <text evidence="8">The sequence shown here is derived from an EMBL/GenBank/DDBJ whole genome shotgun (WGS) entry which is preliminary data.</text>
</comment>
<proteinExistence type="predicted"/>
<dbReference type="PANTHER" id="PTHR23513:SF6">
    <property type="entry name" value="MAJOR FACILITATOR SUPERFAMILY ASSOCIATED DOMAIN-CONTAINING PROTEIN"/>
    <property type="match status" value="1"/>
</dbReference>
<dbReference type="Gene3D" id="1.20.1250.20">
    <property type="entry name" value="MFS general substrate transporter like domains"/>
    <property type="match status" value="1"/>
</dbReference>
<feature type="transmembrane region" description="Helical" evidence="6">
    <location>
        <begin position="248"/>
        <end position="271"/>
    </location>
</feature>
<feature type="transmembrane region" description="Helical" evidence="6">
    <location>
        <begin position="167"/>
        <end position="185"/>
    </location>
</feature>
<accession>A0A7Y9IET9</accession>
<evidence type="ECO:0000256" key="6">
    <source>
        <dbReference type="SAM" id="Phobius"/>
    </source>
</evidence>
<evidence type="ECO:0000259" key="7">
    <source>
        <dbReference type="PROSITE" id="PS50850"/>
    </source>
</evidence>
<keyword evidence="5 6" id="KW-0472">Membrane</keyword>
<protein>
    <submittedName>
        <fullName evidence="8">Putative MFS family arabinose efflux permease</fullName>
    </submittedName>
</protein>
<evidence type="ECO:0000313" key="9">
    <source>
        <dbReference type="Proteomes" id="UP000569914"/>
    </source>
</evidence>
<dbReference type="RefSeq" id="WP_179757919.1">
    <property type="nucleotide sequence ID" value="NZ_JACCBU010000001.1"/>
</dbReference>
<feature type="transmembrane region" description="Helical" evidence="6">
    <location>
        <begin position="283"/>
        <end position="302"/>
    </location>
</feature>
<sequence length="406" mass="42752">MIVPLHRNADFRRLWLGEALSDLGTGTSQLAFPLLVLALTGSPFQAGLVGTTQLAVWVLLSVPAGALVDRWDRRRIMISCQCTRAGAFAVLGLAVAGGVASMPLVLAVALIHGAAGAFFGPAHSAALRNIVPTEQLPLAASREQTRAYAAELAGPPLGGTLFGLARWAPFVADAVSYLASLVAILRIRQPLRRAGEEQREAFLPSMRSGVAFVWQQPFLRAALVWAPLSNVAMQGVFFAFIVQLQSNGVPPAGIGGAQTVIMAGGLLGTFLTPLIQRRLPARALIMTMSWLAAALIASLVLVRGSYLIVLPLMIFMLLEPAVNATFLAYQLATTPDALQGRVMGVLGTLSQAFSPLGPLLAGFLIEAAGGSWAFGGFAILLGLAAIYATASRGIRTLRPIESLVDR</sequence>
<comment type="subcellular location">
    <subcellularLocation>
        <location evidence="1">Cell membrane</location>
        <topology evidence="1">Multi-pass membrane protein</topology>
    </subcellularLocation>
</comment>
<dbReference type="SUPFAM" id="SSF103473">
    <property type="entry name" value="MFS general substrate transporter"/>
    <property type="match status" value="1"/>
</dbReference>
<dbReference type="InterPro" id="IPR036259">
    <property type="entry name" value="MFS_trans_sf"/>
</dbReference>
<keyword evidence="4 6" id="KW-1133">Transmembrane helix</keyword>
<evidence type="ECO:0000256" key="2">
    <source>
        <dbReference type="ARBA" id="ARBA00022475"/>
    </source>
</evidence>
<keyword evidence="2" id="KW-1003">Cell membrane</keyword>
<feature type="transmembrane region" description="Helical" evidence="6">
    <location>
        <begin position="46"/>
        <end position="68"/>
    </location>
</feature>
<keyword evidence="9" id="KW-1185">Reference proteome</keyword>
<evidence type="ECO:0000256" key="3">
    <source>
        <dbReference type="ARBA" id="ARBA00022692"/>
    </source>
</evidence>
<dbReference type="Proteomes" id="UP000569914">
    <property type="component" value="Unassembled WGS sequence"/>
</dbReference>
<gene>
    <name evidence="8" type="ORF">BKA15_006741</name>
</gene>
<dbReference type="CDD" id="cd06173">
    <property type="entry name" value="MFS_MefA_like"/>
    <property type="match status" value="1"/>
</dbReference>
<keyword evidence="3 6" id="KW-0812">Transmembrane</keyword>
<feature type="transmembrane region" description="Helical" evidence="6">
    <location>
        <begin position="88"/>
        <end position="111"/>
    </location>
</feature>
<dbReference type="GO" id="GO:0022857">
    <property type="term" value="F:transmembrane transporter activity"/>
    <property type="evidence" value="ECO:0007669"/>
    <property type="project" value="InterPro"/>
</dbReference>
<organism evidence="8 9">
    <name type="scientific">Microlunatus parietis</name>
    <dbReference type="NCBI Taxonomy" id="682979"/>
    <lineage>
        <taxon>Bacteria</taxon>
        <taxon>Bacillati</taxon>
        <taxon>Actinomycetota</taxon>
        <taxon>Actinomycetes</taxon>
        <taxon>Propionibacteriales</taxon>
        <taxon>Propionibacteriaceae</taxon>
        <taxon>Microlunatus</taxon>
    </lineage>
</organism>
<dbReference type="GO" id="GO:0005886">
    <property type="term" value="C:plasma membrane"/>
    <property type="evidence" value="ECO:0007669"/>
    <property type="project" value="UniProtKB-SubCell"/>
</dbReference>
<dbReference type="EMBL" id="JACCBU010000001">
    <property type="protein sequence ID" value="NYE75412.1"/>
    <property type="molecule type" value="Genomic_DNA"/>
</dbReference>
<dbReference type="AlphaFoldDB" id="A0A7Y9IET9"/>
<feature type="transmembrane region" description="Helical" evidence="6">
    <location>
        <begin position="222"/>
        <end position="242"/>
    </location>
</feature>
<dbReference type="Pfam" id="PF07690">
    <property type="entry name" value="MFS_1"/>
    <property type="match status" value="1"/>
</dbReference>
<feature type="domain" description="Major facilitator superfamily (MFS) profile" evidence="7">
    <location>
        <begin position="10"/>
        <end position="393"/>
    </location>
</feature>
<dbReference type="InterPro" id="IPR020846">
    <property type="entry name" value="MFS_dom"/>
</dbReference>
<dbReference type="InterPro" id="IPR011701">
    <property type="entry name" value="MFS"/>
</dbReference>
<name>A0A7Y9IET9_9ACTN</name>
<dbReference type="PROSITE" id="PS50850">
    <property type="entry name" value="MFS"/>
    <property type="match status" value="1"/>
</dbReference>
<feature type="transmembrane region" description="Helical" evidence="6">
    <location>
        <begin position="308"/>
        <end position="332"/>
    </location>
</feature>
<evidence type="ECO:0000256" key="4">
    <source>
        <dbReference type="ARBA" id="ARBA00022989"/>
    </source>
</evidence>
<evidence type="ECO:0000256" key="1">
    <source>
        <dbReference type="ARBA" id="ARBA00004651"/>
    </source>
</evidence>
<evidence type="ECO:0000313" key="8">
    <source>
        <dbReference type="EMBL" id="NYE75412.1"/>
    </source>
</evidence>